<name>A0A4R8HR55_9FIRM</name>
<comment type="caution">
    <text evidence="1">The sequence shown here is derived from an EMBL/GenBank/DDBJ whole genome shotgun (WGS) entry which is preliminary data.</text>
</comment>
<reference evidence="1 2" key="1">
    <citation type="submission" date="2019-03" db="EMBL/GenBank/DDBJ databases">
        <title>Subsurface microbial communities from deep shales in Ohio and West Virginia, USA.</title>
        <authorList>
            <person name="Wrighton K."/>
        </authorList>
    </citation>
    <scope>NUCLEOTIDE SEQUENCE [LARGE SCALE GENOMIC DNA]</scope>
    <source>
        <strain evidence="1 2">MSL 6dP</strain>
    </source>
</reference>
<gene>
    <name evidence="1" type="ORF">C7959_102115</name>
</gene>
<dbReference type="EMBL" id="SOEG01000002">
    <property type="protein sequence ID" value="TDX58977.1"/>
    <property type="molecule type" value="Genomic_DNA"/>
</dbReference>
<proteinExistence type="predicted"/>
<protein>
    <recommendedName>
        <fullName evidence="3">DNA and RNA helicase</fullName>
    </recommendedName>
</protein>
<dbReference type="RefSeq" id="WP_134114584.1">
    <property type="nucleotide sequence ID" value="NZ_SOEG01000002.1"/>
</dbReference>
<sequence length="257" mass="30082">MFSNKIPYFKRGNILKKGMLENLRDYPRNFLNLYFNDYSDGIISGCDILIEDDYLCINQGIIKFNGLIYIMDQFHKINYSNTNKEVLIKVKFFEAEDSRDYKNYSSEILLDENLKLADDEFELARFKLREGAKLRANYSSFADFDTEYNTINIINVAYSNHGQSTLHPLIVNNFAKEILARTSDDSLDLVFAMECLNSRAVNRDLMISYVSKKLALTKEEYSNLELYNYMKKIIKSLSYAKEDKRNSPRRQSKIIVD</sequence>
<keyword evidence="2" id="KW-1185">Reference proteome</keyword>
<dbReference type="AlphaFoldDB" id="A0A4R8HR55"/>
<dbReference type="STRING" id="926561.GCA_000379025_01965"/>
<organism evidence="1 2">
    <name type="scientific">Orenia marismortui</name>
    <dbReference type="NCBI Taxonomy" id="46469"/>
    <lineage>
        <taxon>Bacteria</taxon>
        <taxon>Bacillati</taxon>
        <taxon>Bacillota</taxon>
        <taxon>Clostridia</taxon>
        <taxon>Halanaerobiales</taxon>
        <taxon>Halobacteroidaceae</taxon>
        <taxon>Orenia</taxon>
    </lineage>
</organism>
<evidence type="ECO:0000313" key="1">
    <source>
        <dbReference type="EMBL" id="TDX58977.1"/>
    </source>
</evidence>
<dbReference type="Proteomes" id="UP000295832">
    <property type="component" value="Unassembled WGS sequence"/>
</dbReference>
<accession>A0A4R8HR55</accession>
<evidence type="ECO:0008006" key="3">
    <source>
        <dbReference type="Google" id="ProtNLM"/>
    </source>
</evidence>
<evidence type="ECO:0000313" key="2">
    <source>
        <dbReference type="Proteomes" id="UP000295832"/>
    </source>
</evidence>